<dbReference type="GeneID" id="54415946"/>
<reference evidence="4" key="3">
    <citation type="submission" date="2025-04" db="UniProtKB">
        <authorList>
            <consortium name="RefSeq"/>
        </authorList>
    </citation>
    <scope>IDENTIFICATION</scope>
    <source>
        <strain evidence="4">CBS 781.70</strain>
    </source>
</reference>
<reference evidence="4" key="2">
    <citation type="submission" date="2020-04" db="EMBL/GenBank/DDBJ databases">
        <authorList>
            <consortium name="NCBI Genome Project"/>
        </authorList>
    </citation>
    <scope>NUCLEOTIDE SEQUENCE</scope>
    <source>
        <strain evidence="4">CBS 781.70</strain>
    </source>
</reference>
<protein>
    <submittedName>
        <fullName evidence="2 4">Uncharacterized protein</fullName>
    </submittedName>
</protein>
<proteinExistence type="predicted"/>
<gene>
    <name evidence="2 4" type="ORF">P152DRAFT_346637</name>
</gene>
<sequence length="294" mass="31862">MHSAYPGRSPLAERYGRACSRTIDETIPSSKDLHDPHQTTAPPDNLRPRKAAQHVPVRVAPLTRARPIGNDTTDAHASTLTICARLTGWAMRRSRRGWRRSSIGGAPRIGSQRWICRGSSVVRIGGGAGGGRTHGGGCLRVRRGGCARGVVRRIRGGRGGVRAGRCSGRGVVGLLRGGRSVIGDGRGGSWRAGRVSAKGCWIGIRVFKVARSSTGGPVPGDLRCRARIGRGEGGGVRLVNWSLPTIAAVVVSLRRRLVRLRLLRIRRGRALHVRSRRGWCRAPERVLLRRQRIS</sequence>
<dbReference type="Proteomes" id="UP000504638">
    <property type="component" value="Unplaced"/>
</dbReference>
<keyword evidence="3" id="KW-1185">Reference proteome</keyword>
<evidence type="ECO:0000313" key="2">
    <source>
        <dbReference type="EMBL" id="KAF1812697.1"/>
    </source>
</evidence>
<dbReference type="AlphaFoldDB" id="A0A6G1G3K8"/>
<name>A0A6G1G3K8_9PEZI</name>
<feature type="region of interest" description="Disordered" evidence="1">
    <location>
        <begin position="26"/>
        <end position="53"/>
    </location>
</feature>
<dbReference type="EMBL" id="ML975157">
    <property type="protein sequence ID" value="KAF1812697.1"/>
    <property type="molecule type" value="Genomic_DNA"/>
</dbReference>
<organism evidence="2">
    <name type="scientific">Eremomyces bilateralis CBS 781.70</name>
    <dbReference type="NCBI Taxonomy" id="1392243"/>
    <lineage>
        <taxon>Eukaryota</taxon>
        <taxon>Fungi</taxon>
        <taxon>Dikarya</taxon>
        <taxon>Ascomycota</taxon>
        <taxon>Pezizomycotina</taxon>
        <taxon>Dothideomycetes</taxon>
        <taxon>Dothideomycetes incertae sedis</taxon>
        <taxon>Eremomycetales</taxon>
        <taxon>Eremomycetaceae</taxon>
        <taxon>Eremomyces</taxon>
    </lineage>
</organism>
<evidence type="ECO:0000313" key="3">
    <source>
        <dbReference type="Proteomes" id="UP000504638"/>
    </source>
</evidence>
<evidence type="ECO:0000256" key="1">
    <source>
        <dbReference type="SAM" id="MobiDB-lite"/>
    </source>
</evidence>
<evidence type="ECO:0000313" key="4">
    <source>
        <dbReference type="RefSeq" id="XP_033534328.1"/>
    </source>
</evidence>
<accession>A0A6G1G3K8</accession>
<reference evidence="2 4" key="1">
    <citation type="submission" date="2020-01" db="EMBL/GenBank/DDBJ databases">
        <authorList>
            <consortium name="DOE Joint Genome Institute"/>
            <person name="Haridas S."/>
            <person name="Albert R."/>
            <person name="Binder M."/>
            <person name="Bloem J."/>
            <person name="Labutti K."/>
            <person name="Salamov A."/>
            <person name="Andreopoulos B."/>
            <person name="Baker S.E."/>
            <person name="Barry K."/>
            <person name="Bills G."/>
            <person name="Bluhm B.H."/>
            <person name="Cannon C."/>
            <person name="Castanera R."/>
            <person name="Culley D.E."/>
            <person name="Daum C."/>
            <person name="Ezra D."/>
            <person name="Gonzalez J.B."/>
            <person name="Henrissat B."/>
            <person name="Kuo A."/>
            <person name="Liang C."/>
            <person name="Lipzen A."/>
            <person name="Lutzoni F."/>
            <person name="Magnuson J."/>
            <person name="Mondo S."/>
            <person name="Nolan M."/>
            <person name="Ohm R."/>
            <person name="Pangilinan J."/>
            <person name="Park H.-J."/>
            <person name="Ramirez L."/>
            <person name="Alfaro M."/>
            <person name="Sun H."/>
            <person name="Tritt A."/>
            <person name="Yoshinaga Y."/>
            <person name="Zwiers L.-H."/>
            <person name="Turgeon B.G."/>
            <person name="Goodwin S.B."/>
            <person name="Spatafora J.W."/>
            <person name="Crous P.W."/>
            <person name="Grigoriev I.V."/>
        </authorList>
    </citation>
    <scope>NUCLEOTIDE SEQUENCE</scope>
    <source>
        <strain evidence="2 4">CBS 781.70</strain>
    </source>
</reference>
<dbReference type="RefSeq" id="XP_033534328.1">
    <property type="nucleotide sequence ID" value="XM_033675376.1"/>
</dbReference>